<keyword evidence="3" id="KW-1185">Reference proteome</keyword>
<keyword evidence="1" id="KW-0732">Signal</keyword>
<dbReference type="RefSeq" id="WP_255060188.1">
    <property type="nucleotide sequence ID" value="NZ_JANDBD010000004.1"/>
</dbReference>
<evidence type="ECO:0000256" key="1">
    <source>
        <dbReference type="SAM" id="SignalP"/>
    </source>
</evidence>
<proteinExistence type="predicted"/>
<protein>
    <recommendedName>
        <fullName evidence="4">Secreted protein</fullName>
    </recommendedName>
</protein>
<accession>A0ABT1M3E6</accession>
<dbReference type="Proteomes" id="UP001651690">
    <property type="component" value="Unassembled WGS sequence"/>
</dbReference>
<evidence type="ECO:0008006" key="4">
    <source>
        <dbReference type="Google" id="ProtNLM"/>
    </source>
</evidence>
<evidence type="ECO:0000313" key="3">
    <source>
        <dbReference type="Proteomes" id="UP001651690"/>
    </source>
</evidence>
<organism evidence="2 3">
    <name type="scientific">Mycolicibacterium arenosum</name>
    <dbReference type="NCBI Taxonomy" id="2952157"/>
    <lineage>
        <taxon>Bacteria</taxon>
        <taxon>Bacillati</taxon>
        <taxon>Actinomycetota</taxon>
        <taxon>Actinomycetes</taxon>
        <taxon>Mycobacteriales</taxon>
        <taxon>Mycobacteriaceae</taxon>
        <taxon>Mycolicibacterium</taxon>
    </lineage>
</organism>
<evidence type="ECO:0000313" key="2">
    <source>
        <dbReference type="EMBL" id="MCP9272942.1"/>
    </source>
</evidence>
<reference evidence="2 3" key="1">
    <citation type="submission" date="2022-06" db="EMBL/GenBank/DDBJ databases">
        <title>Mycolicibacterium sp. CAU 1645 isolated from seawater.</title>
        <authorList>
            <person name="Kim W."/>
        </authorList>
    </citation>
    <scope>NUCLEOTIDE SEQUENCE [LARGE SCALE GENOMIC DNA]</scope>
    <source>
        <strain evidence="2 3">CAU 1645</strain>
    </source>
</reference>
<feature type="chain" id="PRO_5046116968" description="Secreted protein" evidence="1">
    <location>
        <begin position="25"/>
        <end position="164"/>
    </location>
</feature>
<dbReference type="EMBL" id="JANDBD010000004">
    <property type="protein sequence ID" value="MCP9272942.1"/>
    <property type="molecule type" value="Genomic_DNA"/>
</dbReference>
<sequence>MQRNLIRIAIVAAAAFTHAAPAGADTDYSDIELNGVFTAFSNGQQAKTNDRDKDEESVTTTWTVESTCQNYLECTGRVVSDRGWEAKLTYLDNRWRAVHTIDGWMTCPDGSTAPGEQYFSFYRDFLNPTRLVGWDKTVGPSGACGVNQWLAIEMPFILTPKTDG</sequence>
<name>A0ABT1M3E6_9MYCO</name>
<feature type="signal peptide" evidence="1">
    <location>
        <begin position="1"/>
        <end position="24"/>
    </location>
</feature>
<gene>
    <name evidence="2" type="ORF">NM203_12175</name>
</gene>
<comment type="caution">
    <text evidence="2">The sequence shown here is derived from an EMBL/GenBank/DDBJ whole genome shotgun (WGS) entry which is preliminary data.</text>
</comment>